<protein>
    <submittedName>
        <fullName evidence="1">Uncharacterized protein</fullName>
    </submittedName>
</protein>
<dbReference type="Proteomes" id="UP000299102">
    <property type="component" value="Unassembled WGS sequence"/>
</dbReference>
<name>A0A4C1Z4B7_EUMVA</name>
<sequence length="148" mass="16157">MAKTELIVSSYPSVVHMPQITGPTPATRELNTEFWTQTTPQTLCLGEHVKAVGSGLRHRIDDGGGVGSRPPVGGLAMVSLYLREQQFCNIILINIKAHFEKTIRICNKPPFICKALQGGTHRLRGGREGKVRARCHCIVKGERSQAAG</sequence>
<gene>
    <name evidence="1" type="ORF">EVAR_59668_1</name>
</gene>
<dbReference type="AlphaFoldDB" id="A0A4C1Z4B7"/>
<dbReference type="EMBL" id="BGZK01001527">
    <property type="protein sequence ID" value="GBP81729.1"/>
    <property type="molecule type" value="Genomic_DNA"/>
</dbReference>
<reference evidence="1 2" key="1">
    <citation type="journal article" date="2019" name="Commun. Biol.">
        <title>The bagworm genome reveals a unique fibroin gene that provides high tensile strength.</title>
        <authorList>
            <person name="Kono N."/>
            <person name="Nakamura H."/>
            <person name="Ohtoshi R."/>
            <person name="Tomita M."/>
            <person name="Numata K."/>
            <person name="Arakawa K."/>
        </authorList>
    </citation>
    <scope>NUCLEOTIDE SEQUENCE [LARGE SCALE GENOMIC DNA]</scope>
</reference>
<accession>A0A4C1Z4B7</accession>
<proteinExistence type="predicted"/>
<keyword evidence="2" id="KW-1185">Reference proteome</keyword>
<evidence type="ECO:0000313" key="1">
    <source>
        <dbReference type="EMBL" id="GBP81729.1"/>
    </source>
</evidence>
<evidence type="ECO:0000313" key="2">
    <source>
        <dbReference type="Proteomes" id="UP000299102"/>
    </source>
</evidence>
<comment type="caution">
    <text evidence="1">The sequence shown here is derived from an EMBL/GenBank/DDBJ whole genome shotgun (WGS) entry which is preliminary data.</text>
</comment>
<organism evidence="1 2">
    <name type="scientific">Eumeta variegata</name>
    <name type="common">Bagworm moth</name>
    <name type="synonym">Eumeta japonica</name>
    <dbReference type="NCBI Taxonomy" id="151549"/>
    <lineage>
        <taxon>Eukaryota</taxon>
        <taxon>Metazoa</taxon>
        <taxon>Ecdysozoa</taxon>
        <taxon>Arthropoda</taxon>
        <taxon>Hexapoda</taxon>
        <taxon>Insecta</taxon>
        <taxon>Pterygota</taxon>
        <taxon>Neoptera</taxon>
        <taxon>Endopterygota</taxon>
        <taxon>Lepidoptera</taxon>
        <taxon>Glossata</taxon>
        <taxon>Ditrysia</taxon>
        <taxon>Tineoidea</taxon>
        <taxon>Psychidae</taxon>
        <taxon>Oiketicinae</taxon>
        <taxon>Eumeta</taxon>
    </lineage>
</organism>